<name>A0A0F8WK71_9ZZZZ</name>
<dbReference type="AlphaFoldDB" id="A0A0F8WK71"/>
<dbReference type="EMBL" id="LAZR01064568">
    <property type="protein sequence ID" value="KKK57277.1"/>
    <property type="molecule type" value="Genomic_DNA"/>
</dbReference>
<proteinExistence type="predicted"/>
<accession>A0A0F8WK71</accession>
<reference evidence="1" key="1">
    <citation type="journal article" date="2015" name="Nature">
        <title>Complex archaea that bridge the gap between prokaryotes and eukaryotes.</title>
        <authorList>
            <person name="Spang A."/>
            <person name="Saw J.H."/>
            <person name="Jorgensen S.L."/>
            <person name="Zaremba-Niedzwiedzka K."/>
            <person name="Martijn J."/>
            <person name="Lind A.E."/>
            <person name="van Eijk R."/>
            <person name="Schleper C."/>
            <person name="Guy L."/>
            <person name="Ettema T.J."/>
        </authorList>
    </citation>
    <scope>NUCLEOTIDE SEQUENCE</scope>
</reference>
<gene>
    <name evidence="1" type="ORF">LCGC14_3056090</name>
</gene>
<comment type="caution">
    <text evidence="1">The sequence shown here is derived from an EMBL/GenBank/DDBJ whole genome shotgun (WGS) entry which is preliminary data.</text>
</comment>
<evidence type="ECO:0000313" key="1">
    <source>
        <dbReference type="EMBL" id="KKK57277.1"/>
    </source>
</evidence>
<protein>
    <submittedName>
        <fullName evidence="1">Uncharacterized protein</fullName>
    </submittedName>
</protein>
<organism evidence="1">
    <name type="scientific">marine sediment metagenome</name>
    <dbReference type="NCBI Taxonomy" id="412755"/>
    <lineage>
        <taxon>unclassified sequences</taxon>
        <taxon>metagenomes</taxon>
        <taxon>ecological metagenomes</taxon>
    </lineage>
</organism>
<sequence length="141" mass="15943">MKKLDVPRWIILTLLLTLLIANGCAVSNQQLLGSPNFVQENLPHMLSLEEEAGKIVAELQMLSFMGFSAEKDLKEMQGYFNTYWVYYNAANTYLSSGDRDFFVQAIARAEHALQKVRDVLSKISEGFEDPAPETKPRNLSL</sequence>